<reference evidence="5 6" key="1">
    <citation type="submission" date="2019-05" db="EMBL/GenBank/DDBJ databases">
        <authorList>
            <person name="Narsing Rao M.P."/>
            <person name="Li W.J."/>
        </authorList>
    </citation>
    <scope>NUCLEOTIDE SEQUENCE [LARGE SCALE GENOMIC DNA]</scope>
    <source>
        <strain evidence="5 6">SYSU_K30003</strain>
    </source>
</reference>
<dbReference type="Pfam" id="PF12706">
    <property type="entry name" value="Lactamase_B_2"/>
    <property type="match status" value="1"/>
</dbReference>
<sequence>MAKKFVNADGSSNVKSFADLRQWQKERRAKKKDLSYRVPRVEPDLALLHSNRSEPTVTFVGHSTFLIQLGGLNIVTDPVWAKTMGFQPRLSAPGIAIEALPPIDVVLLSHAHYDHLHLGSLRRLPGDFVALVPDGLAGWFRRRGFRRVEELSWWSETSVGGVAFGFVPAKHWTRRTPWDTNTSHWGGWVMRHGPDCIYFAGDSGYDGLFREIGARYGDIRVALIPIGAYEPEWFMGGSHMTPEEAVQTFVDVGGSIFVPMHYDAFRLADDTPKEALDRLLAEWERRGLPRERLWTMPLGNTRLWSADETTIMK</sequence>
<evidence type="ECO:0000259" key="4">
    <source>
        <dbReference type="Pfam" id="PF12706"/>
    </source>
</evidence>
<dbReference type="Gene3D" id="3.60.15.10">
    <property type="entry name" value="Ribonuclease Z/Hydroxyacylglutathione hydrolase-like"/>
    <property type="match status" value="1"/>
</dbReference>
<dbReference type="PIRSF" id="PIRSF038896">
    <property type="entry name" value="NAPE-PLD"/>
    <property type="match status" value="1"/>
</dbReference>
<evidence type="ECO:0000256" key="2">
    <source>
        <dbReference type="ARBA" id="ARBA00034301"/>
    </source>
</evidence>
<gene>
    <name evidence="5" type="ORF">FE782_15930</name>
</gene>
<dbReference type="OrthoDB" id="9805728at2"/>
<organism evidence="5 6">
    <name type="scientific">Paenibacillus antri</name>
    <dbReference type="NCBI Taxonomy" id="2582848"/>
    <lineage>
        <taxon>Bacteria</taxon>
        <taxon>Bacillati</taxon>
        <taxon>Bacillota</taxon>
        <taxon>Bacilli</taxon>
        <taxon>Bacillales</taxon>
        <taxon>Paenibacillaceae</taxon>
        <taxon>Paenibacillus</taxon>
    </lineage>
</organism>
<dbReference type="PANTHER" id="PTHR15032:SF36">
    <property type="entry name" value="METALLO-BETA-LACTAMASE DOMAIN-CONTAINING PROTEIN"/>
    <property type="match status" value="1"/>
</dbReference>
<dbReference type="InterPro" id="IPR024884">
    <property type="entry name" value="NAPE-PLD"/>
</dbReference>
<dbReference type="GO" id="GO:0005737">
    <property type="term" value="C:cytoplasm"/>
    <property type="evidence" value="ECO:0007669"/>
    <property type="project" value="TreeGrafter"/>
</dbReference>
<evidence type="ECO:0000256" key="3">
    <source>
        <dbReference type="ARBA" id="ARBA00048505"/>
    </source>
</evidence>
<dbReference type="AlphaFoldDB" id="A0A5R9GAV6"/>
<dbReference type="Proteomes" id="UP000309676">
    <property type="component" value="Unassembled WGS sequence"/>
</dbReference>
<name>A0A5R9GAV6_9BACL</name>
<evidence type="ECO:0000313" key="5">
    <source>
        <dbReference type="EMBL" id="TLS51220.1"/>
    </source>
</evidence>
<keyword evidence="6" id="KW-1185">Reference proteome</keyword>
<dbReference type="EMBL" id="VCIW01000010">
    <property type="protein sequence ID" value="TLS51220.1"/>
    <property type="molecule type" value="Genomic_DNA"/>
</dbReference>
<protein>
    <submittedName>
        <fullName evidence="5">MBL fold metallo-hydrolase</fullName>
    </submittedName>
</protein>
<comment type="catalytic activity">
    <reaction evidence="1">
        <text>3',5'-cyclic CMP + H2O = CMP + H(+)</text>
        <dbReference type="Rhea" id="RHEA:72675"/>
        <dbReference type="ChEBI" id="CHEBI:15377"/>
        <dbReference type="ChEBI" id="CHEBI:15378"/>
        <dbReference type="ChEBI" id="CHEBI:58003"/>
        <dbReference type="ChEBI" id="CHEBI:60377"/>
    </reaction>
    <physiologicalReaction direction="left-to-right" evidence="1">
        <dbReference type="Rhea" id="RHEA:72676"/>
    </physiologicalReaction>
</comment>
<keyword evidence="5" id="KW-0378">Hydrolase</keyword>
<dbReference type="GO" id="GO:0070290">
    <property type="term" value="F:N-acylphosphatidylethanolamine-specific phospholipase D activity"/>
    <property type="evidence" value="ECO:0007669"/>
    <property type="project" value="InterPro"/>
</dbReference>
<dbReference type="InterPro" id="IPR036866">
    <property type="entry name" value="RibonucZ/Hydroxyglut_hydro"/>
</dbReference>
<dbReference type="GO" id="GO:0008270">
    <property type="term" value="F:zinc ion binding"/>
    <property type="evidence" value="ECO:0007669"/>
    <property type="project" value="InterPro"/>
</dbReference>
<proteinExistence type="predicted"/>
<comment type="function">
    <text evidence="2">Counteracts the endogenous Pycsar antiviral defense system. Phosphodiesterase that enables metal-dependent hydrolysis of host cyclic nucleotide Pycsar defense signals such as cCMP and cUMP.</text>
</comment>
<dbReference type="PANTHER" id="PTHR15032">
    <property type="entry name" value="N-ACYL-PHOSPHATIDYLETHANOLAMINE-HYDROLYZING PHOSPHOLIPASE D"/>
    <property type="match status" value="1"/>
</dbReference>
<comment type="caution">
    <text evidence="5">The sequence shown here is derived from an EMBL/GenBank/DDBJ whole genome shotgun (WGS) entry which is preliminary data.</text>
</comment>
<dbReference type="RefSeq" id="WP_138195214.1">
    <property type="nucleotide sequence ID" value="NZ_VCIW01000010.1"/>
</dbReference>
<accession>A0A5R9GAV6</accession>
<comment type="catalytic activity">
    <reaction evidence="3">
        <text>3',5'-cyclic UMP + H2O = UMP + H(+)</text>
        <dbReference type="Rhea" id="RHEA:70575"/>
        <dbReference type="ChEBI" id="CHEBI:15377"/>
        <dbReference type="ChEBI" id="CHEBI:15378"/>
        <dbReference type="ChEBI" id="CHEBI:57865"/>
        <dbReference type="ChEBI" id="CHEBI:184387"/>
    </reaction>
    <physiologicalReaction direction="left-to-right" evidence="3">
        <dbReference type="Rhea" id="RHEA:70576"/>
    </physiologicalReaction>
</comment>
<feature type="domain" description="Metallo-beta-lactamase" evidence="4">
    <location>
        <begin position="73"/>
        <end position="262"/>
    </location>
</feature>
<evidence type="ECO:0000313" key="6">
    <source>
        <dbReference type="Proteomes" id="UP000309676"/>
    </source>
</evidence>
<dbReference type="InterPro" id="IPR001279">
    <property type="entry name" value="Metallo-B-lactamas"/>
</dbReference>
<evidence type="ECO:0000256" key="1">
    <source>
        <dbReference type="ARBA" id="ARBA00034221"/>
    </source>
</evidence>
<dbReference type="SUPFAM" id="SSF56281">
    <property type="entry name" value="Metallo-hydrolase/oxidoreductase"/>
    <property type="match status" value="1"/>
</dbReference>